<dbReference type="GO" id="GO:0016616">
    <property type="term" value="F:oxidoreductase activity, acting on the CH-OH group of donors, NAD or NADP as acceptor"/>
    <property type="evidence" value="ECO:0007669"/>
    <property type="project" value="InterPro"/>
</dbReference>
<dbReference type="GO" id="GO:0016628">
    <property type="term" value="F:oxidoreductase activity, acting on the CH-CH group of donors, NAD or NADP as acceptor"/>
    <property type="evidence" value="ECO:0007669"/>
    <property type="project" value="InterPro"/>
</dbReference>
<dbReference type="Pfam" id="PF03720">
    <property type="entry name" value="UDPG_MGDP_dh_C"/>
    <property type="match status" value="1"/>
</dbReference>
<dbReference type="PANTHER" id="PTHR43491:SF2">
    <property type="entry name" value="UDP-N-ACETYL-D-MANNOSAMINE DEHYDROGENASE"/>
    <property type="match status" value="1"/>
</dbReference>
<dbReference type="PIRSF" id="PIRSF500136">
    <property type="entry name" value="UDP_ManNAc_DH"/>
    <property type="match status" value="1"/>
</dbReference>
<keyword evidence="6" id="KW-0614">Plasmid</keyword>
<dbReference type="InterPro" id="IPR036291">
    <property type="entry name" value="NAD(P)-bd_dom_sf"/>
</dbReference>
<dbReference type="PANTHER" id="PTHR43491">
    <property type="entry name" value="UDP-N-ACETYL-D-MANNOSAMINE DEHYDROGENASE"/>
    <property type="match status" value="1"/>
</dbReference>
<dbReference type="SUPFAM" id="SSF52413">
    <property type="entry name" value="UDP-glucose/GDP-mannose dehydrogenase C-terminal domain"/>
    <property type="match status" value="1"/>
</dbReference>
<proteinExistence type="inferred from homology"/>
<accession>A0A7G7BWE6</accession>
<gene>
    <name evidence="6" type="ORF">F0344_35000</name>
</gene>
<dbReference type="InterPro" id="IPR014026">
    <property type="entry name" value="UDP-Glc/GDP-Man_DH_dimer"/>
</dbReference>
<dbReference type="Pfam" id="PF03721">
    <property type="entry name" value="UDPG_MGDP_dh_N"/>
    <property type="match status" value="1"/>
</dbReference>
<dbReference type="RefSeq" id="WP_185303148.1">
    <property type="nucleotide sequence ID" value="NZ_CP045703.1"/>
</dbReference>
<feature type="domain" description="UDP-glucose/GDP-mannose dehydrogenase C-terminal" evidence="5">
    <location>
        <begin position="330"/>
        <end position="430"/>
    </location>
</feature>
<dbReference type="AlphaFoldDB" id="A0A7G7BWE6"/>
<dbReference type="Proteomes" id="UP000515307">
    <property type="component" value="Plasmid unnamed1"/>
</dbReference>
<sequence length="468" mass="48999">MRFLPESGQLTVAVIGFGYVGSCIAATLADRGFDVVAVDADVPLVDEIGRGHFRIEEPGLAEKVFAGVASGRLRVTGDIAAAAAADVVLITVGTPVRDDGSLADEQLRGASLALAGHLRPGQLVVVKSTVPPGTTRGIVLPVLESGGLTGGVDFGLAFTPERLAEGTALGELLTFPIVAGGYEDDSVRAVTSFWQRTLGVEVIPCDSLEAAEIVKLASNWWIDANIALANELAKFCAVYGVDVLDVIAAANTIQKGTGNINILRPSVGVGGSCLTKDPWMVWNTARRFGVDIRTARIGREVNAGMPEYAARLVIDELAAQGKEAAGATVAVLGLAFKNDTGDLRATPVLDTVRALTRAGMTVRLHDPLVDTEEAEAMFGIRLSPTVGEAVLGADCVAVLALHREFAGIDYATLPVADGCVLFDGRAYYPKERIEQFTAAGYVYRGIGRGPSVLGTRSELLIRGAGSSR</sequence>
<dbReference type="InterPro" id="IPR036220">
    <property type="entry name" value="UDP-Glc/GDP-Man_DH_C_sf"/>
</dbReference>
<dbReference type="InterPro" id="IPR014027">
    <property type="entry name" value="UDP-Glc/GDP-Man_DH_C"/>
</dbReference>
<evidence type="ECO:0000259" key="5">
    <source>
        <dbReference type="SMART" id="SM00984"/>
    </source>
</evidence>
<dbReference type="NCBIfam" id="TIGR03026">
    <property type="entry name" value="NDP-sugDHase"/>
    <property type="match status" value="1"/>
</dbReference>
<reference evidence="7" key="1">
    <citation type="submission" date="2019-10" db="EMBL/GenBank/DDBJ databases">
        <title>Antimicrobial potential of Antarctic Bacteria.</title>
        <authorList>
            <person name="Benaud N."/>
            <person name="Edwards R.J."/>
            <person name="Ferrari B.C."/>
        </authorList>
    </citation>
    <scope>NUCLEOTIDE SEQUENCE [LARGE SCALE GENOMIC DNA]</scope>
    <source>
        <strain evidence="7">NBSH44</strain>
        <plasmid evidence="7">unnamed1</plasmid>
    </source>
</reference>
<comment type="similarity">
    <text evidence="1 4">Belongs to the UDP-glucose/GDP-mannose dehydrogenase family.</text>
</comment>
<dbReference type="EMBL" id="CP045703">
    <property type="protein sequence ID" value="QNE79661.1"/>
    <property type="molecule type" value="Genomic_DNA"/>
</dbReference>
<dbReference type="KEGG" id="sfiy:F0344_35000"/>
<evidence type="ECO:0000256" key="1">
    <source>
        <dbReference type="ARBA" id="ARBA00006601"/>
    </source>
</evidence>
<keyword evidence="2" id="KW-0560">Oxidoreductase</keyword>
<evidence type="ECO:0000313" key="6">
    <source>
        <dbReference type="EMBL" id="QNE79661.1"/>
    </source>
</evidence>
<dbReference type="PIRSF" id="PIRSF000124">
    <property type="entry name" value="UDPglc_GDPman_dh"/>
    <property type="match status" value="1"/>
</dbReference>
<dbReference type="Pfam" id="PF00984">
    <property type="entry name" value="UDPG_MGDP_dh"/>
    <property type="match status" value="1"/>
</dbReference>
<evidence type="ECO:0000256" key="4">
    <source>
        <dbReference type="PIRNR" id="PIRNR000124"/>
    </source>
</evidence>
<dbReference type="InterPro" id="IPR028359">
    <property type="entry name" value="UDP_ManNAc/GlcNAc_DH"/>
</dbReference>
<protein>
    <submittedName>
        <fullName evidence="6">Nucleotide sugar dehydrogenase</fullName>
    </submittedName>
</protein>
<name>A0A7G7BWE6_9ACTN</name>
<dbReference type="InterPro" id="IPR008927">
    <property type="entry name" value="6-PGluconate_DH-like_C_sf"/>
</dbReference>
<dbReference type="GO" id="GO:0051287">
    <property type="term" value="F:NAD binding"/>
    <property type="evidence" value="ECO:0007669"/>
    <property type="project" value="InterPro"/>
</dbReference>
<evidence type="ECO:0000313" key="7">
    <source>
        <dbReference type="Proteomes" id="UP000515307"/>
    </source>
</evidence>
<geneLocation type="plasmid" evidence="6 7">
    <name>unnamed1</name>
</geneLocation>
<dbReference type="SMART" id="SM00984">
    <property type="entry name" value="UDPG_MGDP_dh_C"/>
    <property type="match status" value="1"/>
</dbReference>
<dbReference type="Gene3D" id="3.40.50.720">
    <property type="entry name" value="NAD(P)-binding Rossmann-like Domain"/>
    <property type="match status" value="2"/>
</dbReference>
<keyword evidence="3" id="KW-0520">NAD</keyword>
<dbReference type="GO" id="GO:0000271">
    <property type="term" value="P:polysaccharide biosynthetic process"/>
    <property type="evidence" value="ECO:0007669"/>
    <property type="project" value="InterPro"/>
</dbReference>
<dbReference type="InterPro" id="IPR001732">
    <property type="entry name" value="UDP-Glc/GDP-Man_DH_N"/>
</dbReference>
<keyword evidence="7" id="KW-1185">Reference proteome</keyword>
<dbReference type="SUPFAM" id="SSF51735">
    <property type="entry name" value="NAD(P)-binding Rossmann-fold domains"/>
    <property type="match status" value="1"/>
</dbReference>
<evidence type="ECO:0000256" key="3">
    <source>
        <dbReference type="ARBA" id="ARBA00023027"/>
    </source>
</evidence>
<organism evidence="6 7">
    <name type="scientific">Streptomyces finlayi</name>
    <dbReference type="NCBI Taxonomy" id="67296"/>
    <lineage>
        <taxon>Bacteria</taxon>
        <taxon>Bacillati</taxon>
        <taxon>Actinomycetota</taxon>
        <taxon>Actinomycetes</taxon>
        <taxon>Kitasatosporales</taxon>
        <taxon>Streptomycetaceae</taxon>
        <taxon>Streptomyces</taxon>
    </lineage>
</organism>
<evidence type="ECO:0000256" key="2">
    <source>
        <dbReference type="ARBA" id="ARBA00023002"/>
    </source>
</evidence>
<dbReference type="SUPFAM" id="SSF48179">
    <property type="entry name" value="6-phosphogluconate dehydrogenase C-terminal domain-like"/>
    <property type="match status" value="1"/>
</dbReference>
<dbReference type="InterPro" id="IPR017476">
    <property type="entry name" value="UDP-Glc/GDP-Man"/>
</dbReference>